<dbReference type="PROSITE" id="PS50850">
    <property type="entry name" value="MFS"/>
    <property type="match status" value="1"/>
</dbReference>
<feature type="transmembrane region" description="Helical" evidence="7">
    <location>
        <begin position="179"/>
        <end position="198"/>
    </location>
</feature>
<feature type="transmembrane region" description="Helical" evidence="7">
    <location>
        <begin position="350"/>
        <end position="374"/>
    </location>
</feature>
<keyword evidence="6 7" id="KW-0472">Membrane</keyword>
<feature type="transmembrane region" description="Helical" evidence="7">
    <location>
        <begin position="222"/>
        <end position="240"/>
    </location>
</feature>
<dbReference type="InterPro" id="IPR050171">
    <property type="entry name" value="MFS_Transporters"/>
</dbReference>
<dbReference type="InterPro" id="IPR036259">
    <property type="entry name" value="MFS_trans_sf"/>
</dbReference>
<sequence length="417" mass="41744">MTTATSGTATISGTRAKHRAAPGSTGALVLLASITVSLLAASSAPTPLYAVYQAEWGFTPITTTVVFGVYAVAVLGALLVFGRVSDHLGRRPVLLASLAVQAVAMVVFASAGSVAALLVARVVQGLSTGAAMGAIGAGMLDVDRSRGTVTNAVAPGLGTATGALASALLVQYAPAPTHLVYLLLLGVFGVQAVGVLLMRETSTREAGALNSLVPRITLPRRLRGPVLIATPVLFAVWSLAGFYGSLGPALSGTMIHSHPAVYGALGLFVLAGVAALSVLLLRDTPTRTVLYAGILALVTGVAITLVSLQAGSAVGFYAGSAISGVGFGSGFQGGIRLVMPLARPHERAGVLSLLYVVSYLGMGLPAVVAGVLVVHVGGLLGTAREYGLAVIVLAAAALAGLLYTRRAADPVPAPAGS</sequence>
<feature type="domain" description="Major facilitator superfamily (MFS) profile" evidence="8">
    <location>
        <begin position="21"/>
        <end position="412"/>
    </location>
</feature>
<dbReference type="EMBL" id="JBHSRF010000028">
    <property type="protein sequence ID" value="MFC6083443.1"/>
    <property type="molecule type" value="Genomic_DNA"/>
</dbReference>
<evidence type="ECO:0000256" key="7">
    <source>
        <dbReference type="SAM" id="Phobius"/>
    </source>
</evidence>
<protein>
    <submittedName>
        <fullName evidence="9">MFS transporter</fullName>
    </submittedName>
</protein>
<evidence type="ECO:0000256" key="3">
    <source>
        <dbReference type="ARBA" id="ARBA00022475"/>
    </source>
</evidence>
<dbReference type="InterPro" id="IPR011701">
    <property type="entry name" value="MFS"/>
</dbReference>
<evidence type="ECO:0000256" key="2">
    <source>
        <dbReference type="ARBA" id="ARBA00022448"/>
    </source>
</evidence>
<evidence type="ECO:0000256" key="6">
    <source>
        <dbReference type="ARBA" id="ARBA00023136"/>
    </source>
</evidence>
<evidence type="ECO:0000256" key="4">
    <source>
        <dbReference type="ARBA" id="ARBA00022692"/>
    </source>
</evidence>
<dbReference type="Gene3D" id="1.20.1250.20">
    <property type="entry name" value="MFS general substrate transporter like domains"/>
    <property type="match status" value="1"/>
</dbReference>
<evidence type="ECO:0000313" key="9">
    <source>
        <dbReference type="EMBL" id="MFC6083443.1"/>
    </source>
</evidence>
<feature type="transmembrane region" description="Helical" evidence="7">
    <location>
        <begin position="93"/>
        <end position="116"/>
    </location>
</feature>
<gene>
    <name evidence="9" type="ORF">ACFP1K_19885</name>
</gene>
<feature type="transmembrane region" description="Helical" evidence="7">
    <location>
        <begin position="61"/>
        <end position="81"/>
    </location>
</feature>
<keyword evidence="3" id="KW-1003">Cell membrane</keyword>
<comment type="caution">
    <text evidence="9">The sequence shown here is derived from an EMBL/GenBank/DDBJ whole genome shotgun (WGS) entry which is preliminary data.</text>
</comment>
<accession>A0ABW1NJB8</accession>
<dbReference type="InterPro" id="IPR020846">
    <property type="entry name" value="MFS_dom"/>
</dbReference>
<reference evidence="10" key="1">
    <citation type="journal article" date="2019" name="Int. J. Syst. Evol. Microbiol.">
        <title>The Global Catalogue of Microorganisms (GCM) 10K type strain sequencing project: providing services to taxonomists for standard genome sequencing and annotation.</title>
        <authorList>
            <consortium name="The Broad Institute Genomics Platform"/>
            <consortium name="The Broad Institute Genome Sequencing Center for Infectious Disease"/>
            <person name="Wu L."/>
            <person name="Ma J."/>
        </authorList>
    </citation>
    <scope>NUCLEOTIDE SEQUENCE [LARGE SCALE GENOMIC DNA]</scope>
    <source>
        <strain evidence="10">JCM 30346</strain>
    </source>
</reference>
<dbReference type="Proteomes" id="UP001596137">
    <property type="component" value="Unassembled WGS sequence"/>
</dbReference>
<keyword evidence="10" id="KW-1185">Reference proteome</keyword>
<evidence type="ECO:0000256" key="5">
    <source>
        <dbReference type="ARBA" id="ARBA00022989"/>
    </source>
</evidence>
<evidence type="ECO:0000259" key="8">
    <source>
        <dbReference type="PROSITE" id="PS50850"/>
    </source>
</evidence>
<feature type="transmembrane region" description="Helical" evidence="7">
    <location>
        <begin position="314"/>
        <end position="338"/>
    </location>
</feature>
<organism evidence="9 10">
    <name type="scientific">Sphaerisporangium aureirubrum</name>
    <dbReference type="NCBI Taxonomy" id="1544736"/>
    <lineage>
        <taxon>Bacteria</taxon>
        <taxon>Bacillati</taxon>
        <taxon>Actinomycetota</taxon>
        <taxon>Actinomycetes</taxon>
        <taxon>Streptosporangiales</taxon>
        <taxon>Streptosporangiaceae</taxon>
        <taxon>Sphaerisporangium</taxon>
    </lineage>
</organism>
<dbReference type="Pfam" id="PF07690">
    <property type="entry name" value="MFS_1"/>
    <property type="match status" value="1"/>
</dbReference>
<comment type="subcellular location">
    <subcellularLocation>
        <location evidence="1">Cell membrane</location>
        <topology evidence="1">Multi-pass membrane protein</topology>
    </subcellularLocation>
</comment>
<feature type="transmembrane region" description="Helical" evidence="7">
    <location>
        <begin position="152"/>
        <end position="173"/>
    </location>
</feature>
<feature type="transmembrane region" description="Helical" evidence="7">
    <location>
        <begin position="386"/>
        <end position="404"/>
    </location>
</feature>
<keyword evidence="4 7" id="KW-0812">Transmembrane</keyword>
<feature type="transmembrane region" description="Helical" evidence="7">
    <location>
        <begin position="20"/>
        <end position="41"/>
    </location>
</feature>
<evidence type="ECO:0000313" key="10">
    <source>
        <dbReference type="Proteomes" id="UP001596137"/>
    </source>
</evidence>
<feature type="transmembrane region" description="Helical" evidence="7">
    <location>
        <begin position="260"/>
        <end position="281"/>
    </location>
</feature>
<feature type="transmembrane region" description="Helical" evidence="7">
    <location>
        <begin position="288"/>
        <end position="308"/>
    </location>
</feature>
<dbReference type="PANTHER" id="PTHR23517">
    <property type="entry name" value="RESISTANCE PROTEIN MDTM, PUTATIVE-RELATED-RELATED"/>
    <property type="match status" value="1"/>
</dbReference>
<proteinExistence type="predicted"/>
<dbReference type="SUPFAM" id="SSF103473">
    <property type="entry name" value="MFS general substrate transporter"/>
    <property type="match status" value="1"/>
</dbReference>
<name>A0ABW1NJB8_9ACTN</name>
<dbReference type="RefSeq" id="WP_380755397.1">
    <property type="nucleotide sequence ID" value="NZ_JBHSRF010000028.1"/>
</dbReference>
<dbReference type="PANTHER" id="PTHR23517:SF13">
    <property type="entry name" value="MAJOR FACILITATOR SUPERFAMILY MFS_1"/>
    <property type="match status" value="1"/>
</dbReference>
<keyword evidence="5 7" id="KW-1133">Transmembrane helix</keyword>
<keyword evidence="2" id="KW-0813">Transport</keyword>
<feature type="transmembrane region" description="Helical" evidence="7">
    <location>
        <begin position="122"/>
        <end position="140"/>
    </location>
</feature>
<evidence type="ECO:0000256" key="1">
    <source>
        <dbReference type="ARBA" id="ARBA00004651"/>
    </source>
</evidence>